<dbReference type="WBParaSite" id="PS1159_v2.g15532.t1">
    <property type="protein sequence ID" value="PS1159_v2.g15532.t1"/>
    <property type="gene ID" value="PS1159_v2.g15532"/>
</dbReference>
<evidence type="ECO:0000313" key="2">
    <source>
        <dbReference type="WBParaSite" id="PS1159_v2.g15532.t1"/>
    </source>
</evidence>
<evidence type="ECO:0000313" key="1">
    <source>
        <dbReference type="Proteomes" id="UP000887580"/>
    </source>
</evidence>
<sequence>MVCMIKKESDIPENIVNDLIRIRRSTNNSAIEEFLDQELGAIVNLTILNNNLNNNNSNNNNNETTAKLTKCQLARLRKRAIEFESNPQLLETMNEAAEAKNNNGLDGMKVEVKTCHAGASLVEWSGTEQGIVFAAQNAGSLLMLVTGTFADRLNSKWCIVLSLCLLILSNAVIPSFSQISVWLVIFARVLTGFSDALLQPSTNSMITRWFPPKERTFAIGIITGGRQIGTLLILPTAGFLCEKKQFMGGWPSIFYISAFIVAMILIFWLLLSADKPAKHFCVSKKEQSFIQEKIQEENLGKRKERKSVPWKSIATCVPLYAGVAALICHEYPLVIMLQLLPKYMDDVLKISVQMNGIISALPIIVLFISKTLSSSLASVIGSRKRGRFLLSRTAIVKIFNGIASLGLGICIGIVPLMNGQGHSAGAIILLCLANVFAGMHTPGVQTALLQLAPAYSGIITGIAFGFVAIFSILNKVISNVIVKDGSLAEWTLVFEISAVVAVLPVFFFTIWGSADRQPWASQKHATKKISTVISENAETSKKPQFTVGGESTLKNSETDFSIANGIRFTMFLNEVDDLNDIEYEEDTSSGSGSLNSAETETTSVEEGKY</sequence>
<accession>A0AC35FAR6</accession>
<proteinExistence type="predicted"/>
<dbReference type="Proteomes" id="UP000887580">
    <property type="component" value="Unplaced"/>
</dbReference>
<organism evidence="1 2">
    <name type="scientific">Panagrolaimus sp. PS1159</name>
    <dbReference type="NCBI Taxonomy" id="55785"/>
    <lineage>
        <taxon>Eukaryota</taxon>
        <taxon>Metazoa</taxon>
        <taxon>Ecdysozoa</taxon>
        <taxon>Nematoda</taxon>
        <taxon>Chromadorea</taxon>
        <taxon>Rhabditida</taxon>
        <taxon>Tylenchina</taxon>
        <taxon>Panagrolaimomorpha</taxon>
        <taxon>Panagrolaimoidea</taxon>
        <taxon>Panagrolaimidae</taxon>
        <taxon>Panagrolaimus</taxon>
    </lineage>
</organism>
<name>A0AC35FAR6_9BILA</name>
<protein>
    <submittedName>
        <fullName evidence="2">Major facilitator superfamily (MFS) profile domain-containing protein</fullName>
    </submittedName>
</protein>
<reference evidence="2" key="1">
    <citation type="submission" date="2022-11" db="UniProtKB">
        <authorList>
            <consortium name="WormBaseParasite"/>
        </authorList>
    </citation>
    <scope>IDENTIFICATION</scope>
</reference>